<dbReference type="InterPro" id="IPR005864">
    <property type="entry name" value="ATP_synth_F0_bsu_bac"/>
</dbReference>
<evidence type="ECO:0000256" key="10">
    <source>
        <dbReference type="ARBA" id="ARBA00023310"/>
    </source>
</evidence>
<protein>
    <recommendedName>
        <fullName evidence="13">ATP synthase subunit b</fullName>
    </recommendedName>
    <alternativeName>
        <fullName evidence="13">ATP synthase F(0) sector subunit b</fullName>
    </alternativeName>
    <alternativeName>
        <fullName evidence="13">ATPase subunit I</fullName>
    </alternativeName>
    <alternativeName>
        <fullName evidence="13">F-type ATPase subunit b</fullName>
        <shortName evidence="13">F-ATPase subunit b</shortName>
    </alternativeName>
</protein>
<proteinExistence type="inferred from homology"/>
<evidence type="ECO:0000256" key="2">
    <source>
        <dbReference type="ARBA" id="ARBA00022448"/>
    </source>
</evidence>
<comment type="similarity">
    <text evidence="1 13 14">Belongs to the ATPase B chain family.</text>
</comment>
<keyword evidence="9 13" id="KW-0472">Membrane</keyword>
<keyword evidence="7 13" id="KW-1133">Transmembrane helix</keyword>
<evidence type="ECO:0000256" key="7">
    <source>
        <dbReference type="ARBA" id="ARBA00022989"/>
    </source>
</evidence>
<dbReference type="PANTHER" id="PTHR33445:SF1">
    <property type="entry name" value="ATP SYNTHASE SUBUNIT B"/>
    <property type="match status" value="1"/>
</dbReference>
<evidence type="ECO:0000256" key="6">
    <source>
        <dbReference type="ARBA" id="ARBA00022781"/>
    </source>
</evidence>
<dbReference type="Gene3D" id="1.20.5.620">
    <property type="entry name" value="F1F0 ATP synthase subunit B, membrane domain"/>
    <property type="match status" value="1"/>
</dbReference>
<comment type="subunit">
    <text evidence="13">F-type ATPases have 2 components, F(1) - the catalytic core - and F(0) - the membrane proton channel. F(1) has five subunits: alpha(3), beta(3), gamma(1), delta(1), epsilon(1). F(0) has three main subunits: a(1), b(2) and c(10-14). The alpha and beta chains form an alternating ring which encloses part of the gamma chain. F(1) is attached to F(0) by a central stalk formed by the gamma and epsilon chains, while a peripheral stalk is formed by the delta and b chains.</text>
</comment>
<dbReference type="GO" id="GO:0046933">
    <property type="term" value="F:proton-transporting ATP synthase activity, rotational mechanism"/>
    <property type="evidence" value="ECO:0007669"/>
    <property type="project" value="UniProtKB-UniRule"/>
</dbReference>
<dbReference type="Pfam" id="PF00430">
    <property type="entry name" value="ATP-synt_B"/>
    <property type="match status" value="1"/>
</dbReference>
<dbReference type="GO" id="GO:0045259">
    <property type="term" value="C:proton-transporting ATP synthase complex"/>
    <property type="evidence" value="ECO:0007669"/>
    <property type="project" value="UniProtKB-KW"/>
</dbReference>
<evidence type="ECO:0000313" key="16">
    <source>
        <dbReference type="Proteomes" id="UP000176645"/>
    </source>
</evidence>
<sequence>MEILKDFGVEPILLLAQIVNFVILLYILKRFLYKPILKVLDERKKRIETSMNQSAEIQKKFEEVSQKQQEILDEAKKESTRIIGTAKNEAKILTNQIQTEANTQAEEIMKRNQQSLQLEKQKMISEAKQELIDVVASATERVVERSLTKADKDRLVKKSVAEIEK</sequence>
<evidence type="ECO:0000256" key="12">
    <source>
        <dbReference type="ARBA" id="ARBA00037847"/>
    </source>
</evidence>
<keyword evidence="5 13" id="KW-0812">Transmembrane</keyword>
<evidence type="ECO:0000256" key="9">
    <source>
        <dbReference type="ARBA" id="ARBA00023136"/>
    </source>
</evidence>
<keyword evidence="10 13" id="KW-0066">ATP synthesis</keyword>
<reference evidence="15 16" key="1">
    <citation type="journal article" date="2016" name="Nat. Commun.">
        <title>Thousands of microbial genomes shed light on interconnected biogeochemical processes in an aquifer system.</title>
        <authorList>
            <person name="Anantharaman K."/>
            <person name="Brown C.T."/>
            <person name="Hug L.A."/>
            <person name="Sharon I."/>
            <person name="Castelle C.J."/>
            <person name="Probst A.J."/>
            <person name="Thomas B.C."/>
            <person name="Singh A."/>
            <person name="Wilkins M.J."/>
            <person name="Karaoz U."/>
            <person name="Brodie E.L."/>
            <person name="Williams K.H."/>
            <person name="Hubbard S.S."/>
            <person name="Banfield J.F."/>
        </authorList>
    </citation>
    <scope>NUCLEOTIDE SEQUENCE [LARGE SCALE GENOMIC DNA]</scope>
</reference>
<dbReference type="GO" id="GO:0046961">
    <property type="term" value="F:proton-transporting ATPase activity, rotational mechanism"/>
    <property type="evidence" value="ECO:0007669"/>
    <property type="project" value="TreeGrafter"/>
</dbReference>
<dbReference type="HAMAP" id="MF_01398">
    <property type="entry name" value="ATP_synth_b_bprime"/>
    <property type="match status" value="1"/>
</dbReference>
<dbReference type="InterPro" id="IPR028987">
    <property type="entry name" value="ATP_synth_B-like_membr_sf"/>
</dbReference>
<comment type="function">
    <text evidence="11 13">F(1)F(0) ATP synthase produces ATP from ADP in the presence of a proton or sodium gradient. F-type ATPases consist of two structural domains, F(1) containing the extramembraneous catalytic core and F(0) containing the membrane proton channel, linked together by a central stalk and a peripheral stalk. During catalysis, ATP synthesis in the catalytic domain of F(1) is coupled via a rotary mechanism of the central stalk subunits to proton translocation.</text>
</comment>
<keyword evidence="2 13" id="KW-0813">Transport</keyword>
<gene>
    <name evidence="13" type="primary">atpF</name>
    <name evidence="15" type="ORF">A2Z42_01325</name>
</gene>
<evidence type="ECO:0000256" key="14">
    <source>
        <dbReference type="RuleBase" id="RU003848"/>
    </source>
</evidence>
<feature type="transmembrane region" description="Helical" evidence="13">
    <location>
        <begin position="12"/>
        <end position="28"/>
    </location>
</feature>
<evidence type="ECO:0000256" key="4">
    <source>
        <dbReference type="ARBA" id="ARBA00022547"/>
    </source>
</evidence>
<dbReference type="EMBL" id="MHCU01000005">
    <property type="protein sequence ID" value="OGY28299.1"/>
    <property type="molecule type" value="Genomic_DNA"/>
</dbReference>
<dbReference type="PANTHER" id="PTHR33445">
    <property type="entry name" value="ATP SYNTHASE SUBUNIT B', CHLOROPLASTIC"/>
    <property type="match status" value="1"/>
</dbReference>
<dbReference type="InterPro" id="IPR002146">
    <property type="entry name" value="ATP_synth_b/b'su_bac/chlpt"/>
</dbReference>
<evidence type="ECO:0000256" key="1">
    <source>
        <dbReference type="ARBA" id="ARBA00005513"/>
    </source>
</evidence>
<dbReference type="InterPro" id="IPR050059">
    <property type="entry name" value="ATP_synthase_B_chain"/>
</dbReference>
<keyword evidence="6 13" id="KW-0375">Hydrogen ion transport</keyword>
<comment type="subcellular location">
    <subcellularLocation>
        <location evidence="13">Cell membrane</location>
        <topology evidence="13">Single-pass membrane protein</topology>
    </subcellularLocation>
    <subcellularLocation>
        <location evidence="12">Endomembrane system</location>
        <topology evidence="12">Single-pass membrane protein</topology>
    </subcellularLocation>
</comment>
<name>A0A1G1WKR1_9BACT</name>
<accession>A0A1G1WKR1</accession>
<keyword evidence="4 13" id="KW-0138">CF(0)</keyword>
<comment type="function">
    <text evidence="13">Component of the F(0) channel, it forms part of the peripheral stalk, linking F(1) to F(0).</text>
</comment>
<dbReference type="NCBIfam" id="TIGR01144">
    <property type="entry name" value="ATP_synt_b"/>
    <property type="match status" value="1"/>
</dbReference>
<dbReference type="GO" id="GO:0005886">
    <property type="term" value="C:plasma membrane"/>
    <property type="evidence" value="ECO:0007669"/>
    <property type="project" value="UniProtKB-SubCell"/>
</dbReference>
<comment type="caution">
    <text evidence="15">The sequence shown here is derived from an EMBL/GenBank/DDBJ whole genome shotgun (WGS) entry which is preliminary data.</text>
</comment>
<evidence type="ECO:0000256" key="11">
    <source>
        <dbReference type="ARBA" id="ARBA00025198"/>
    </source>
</evidence>
<evidence type="ECO:0000313" key="15">
    <source>
        <dbReference type="EMBL" id="OGY28299.1"/>
    </source>
</evidence>
<evidence type="ECO:0000256" key="13">
    <source>
        <dbReference type="HAMAP-Rule" id="MF_01398"/>
    </source>
</evidence>
<keyword evidence="8 13" id="KW-0406">Ion transport</keyword>
<evidence type="ECO:0000256" key="8">
    <source>
        <dbReference type="ARBA" id="ARBA00023065"/>
    </source>
</evidence>
<dbReference type="AlphaFoldDB" id="A0A1G1WKR1"/>
<evidence type="ECO:0000256" key="3">
    <source>
        <dbReference type="ARBA" id="ARBA00022475"/>
    </source>
</evidence>
<keyword evidence="3 13" id="KW-1003">Cell membrane</keyword>
<evidence type="ECO:0000256" key="5">
    <source>
        <dbReference type="ARBA" id="ARBA00022692"/>
    </source>
</evidence>
<dbReference type="GO" id="GO:0012505">
    <property type="term" value="C:endomembrane system"/>
    <property type="evidence" value="ECO:0007669"/>
    <property type="project" value="UniProtKB-SubCell"/>
</dbReference>
<dbReference type="CDD" id="cd06503">
    <property type="entry name" value="ATP-synt_Fo_b"/>
    <property type="match status" value="1"/>
</dbReference>
<dbReference type="Proteomes" id="UP000176645">
    <property type="component" value="Unassembled WGS sequence"/>
</dbReference>
<dbReference type="SUPFAM" id="SSF81573">
    <property type="entry name" value="F1F0 ATP synthase subunit B, membrane domain"/>
    <property type="match status" value="1"/>
</dbReference>
<organism evidence="15 16">
    <name type="scientific">Candidatus Woykebacteria bacterium RBG_19FT_COMBO_43_10</name>
    <dbReference type="NCBI Taxonomy" id="1802598"/>
    <lineage>
        <taxon>Bacteria</taxon>
        <taxon>Candidatus Woykeibacteriota</taxon>
    </lineage>
</organism>